<dbReference type="AlphaFoldDB" id="A0A6G0WIS7"/>
<reference evidence="1 2" key="1">
    <citation type="submission" date="2019-08" db="EMBL/GenBank/DDBJ databases">
        <title>Whole genome of Aphis craccivora.</title>
        <authorList>
            <person name="Voronova N.V."/>
            <person name="Shulinski R.S."/>
            <person name="Bandarenka Y.V."/>
            <person name="Zhorov D.G."/>
            <person name="Warner D."/>
        </authorList>
    </citation>
    <scope>NUCLEOTIDE SEQUENCE [LARGE SCALE GENOMIC DNA]</scope>
    <source>
        <strain evidence="1">180601</strain>
        <tissue evidence="1">Whole Body</tissue>
    </source>
</reference>
<name>A0A6G0WIS7_APHCR</name>
<proteinExistence type="predicted"/>
<organism evidence="1 2">
    <name type="scientific">Aphis craccivora</name>
    <name type="common">Cowpea aphid</name>
    <dbReference type="NCBI Taxonomy" id="307492"/>
    <lineage>
        <taxon>Eukaryota</taxon>
        <taxon>Metazoa</taxon>
        <taxon>Ecdysozoa</taxon>
        <taxon>Arthropoda</taxon>
        <taxon>Hexapoda</taxon>
        <taxon>Insecta</taxon>
        <taxon>Pterygota</taxon>
        <taxon>Neoptera</taxon>
        <taxon>Paraneoptera</taxon>
        <taxon>Hemiptera</taxon>
        <taxon>Sternorrhyncha</taxon>
        <taxon>Aphidomorpha</taxon>
        <taxon>Aphidoidea</taxon>
        <taxon>Aphididae</taxon>
        <taxon>Aphidini</taxon>
        <taxon>Aphis</taxon>
        <taxon>Aphis</taxon>
    </lineage>
</organism>
<protein>
    <submittedName>
        <fullName evidence="1">Uncharacterized protein</fullName>
    </submittedName>
</protein>
<dbReference type="EMBL" id="VUJU01008693">
    <property type="protein sequence ID" value="KAF0727142.1"/>
    <property type="molecule type" value="Genomic_DNA"/>
</dbReference>
<keyword evidence="2" id="KW-1185">Reference proteome</keyword>
<evidence type="ECO:0000313" key="1">
    <source>
        <dbReference type="EMBL" id="KAF0727142.1"/>
    </source>
</evidence>
<evidence type="ECO:0000313" key="2">
    <source>
        <dbReference type="Proteomes" id="UP000478052"/>
    </source>
</evidence>
<sequence length="113" mass="13184">MTINNKNDYHTEMKSNIENLNNKFYDYKPGENVPSDGNCGIYAICNALNDNKTKNITKIADLLGLLNLSMLPNYWWSDDELASIANYYNHDTYIYIMTRTKWVQFTEQKKGNL</sequence>
<dbReference type="Proteomes" id="UP000478052">
    <property type="component" value="Unassembled WGS sequence"/>
</dbReference>
<dbReference type="OrthoDB" id="6630540at2759"/>
<gene>
    <name evidence="1" type="ORF">FWK35_00032298</name>
</gene>
<accession>A0A6G0WIS7</accession>
<comment type="caution">
    <text evidence="1">The sequence shown here is derived from an EMBL/GenBank/DDBJ whole genome shotgun (WGS) entry which is preliminary data.</text>
</comment>